<dbReference type="InterPro" id="IPR041228">
    <property type="entry name" value="Dynein_C"/>
</dbReference>
<name>A0A0B6Z1H5_9EUPU</name>
<evidence type="ECO:0000313" key="2">
    <source>
        <dbReference type="EMBL" id="CEK62363.1"/>
    </source>
</evidence>
<dbReference type="GO" id="GO:0030286">
    <property type="term" value="C:dynein complex"/>
    <property type="evidence" value="ECO:0007669"/>
    <property type="project" value="InterPro"/>
</dbReference>
<dbReference type="FunFam" id="3.10.490.20:FF:000001">
    <property type="entry name" value="dynein heavy chain 7, axonemal"/>
    <property type="match status" value="1"/>
</dbReference>
<dbReference type="PANTHER" id="PTHR22878">
    <property type="entry name" value="DYNEIN HEAVY CHAIN 6, AXONEMAL-LIKE-RELATED"/>
    <property type="match status" value="1"/>
</dbReference>
<dbReference type="EMBL" id="HACG01015498">
    <property type="protein sequence ID" value="CEK62363.1"/>
    <property type="molecule type" value="Transcribed_RNA"/>
</dbReference>
<reference evidence="2" key="1">
    <citation type="submission" date="2014-12" db="EMBL/GenBank/DDBJ databases">
        <title>Insight into the proteome of Arion vulgaris.</title>
        <authorList>
            <person name="Aradska J."/>
            <person name="Bulat T."/>
            <person name="Smidak R."/>
            <person name="Sarate P."/>
            <person name="Gangsoo J."/>
            <person name="Sialana F."/>
            <person name="Bilban M."/>
            <person name="Lubec G."/>
        </authorList>
    </citation>
    <scope>NUCLEOTIDE SEQUENCE</scope>
    <source>
        <tissue evidence="2">Skin</tissue>
    </source>
</reference>
<dbReference type="GO" id="GO:0045505">
    <property type="term" value="F:dynein intermediate chain binding"/>
    <property type="evidence" value="ECO:0007669"/>
    <property type="project" value="InterPro"/>
</dbReference>
<gene>
    <name evidence="2" type="primary">ORF44974</name>
</gene>
<feature type="domain" description="Dynein heavy chain C-terminal" evidence="1">
    <location>
        <begin position="36"/>
        <end position="335"/>
    </location>
</feature>
<dbReference type="Gene3D" id="3.10.490.20">
    <property type="match status" value="1"/>
</dbReference>
<dbReference type="AlphaFoldDB" id="A0A0B6Z1H5"/>
<dbReference type="InterPro" id="IPR043160">
    <property type="entry name" value="Dynein_C_barrel"/>
</dbReference>
<dbReference type="PANTHER" id="PTHR22878:SF70">
    <property type="entry name" value="DYNEIN HEAVY CHAIN 2, AXONEMAL"/>
    <property type="match status" value="1"/>
</dbReference>
<dbReference type="Pfam" id="PF18199">
    <property type="entry name" value="Dynein_C"/>
    <property type="match status" value="1"/>
</dbReference>
<proteinExistence type="predicted"/>
<protein>
    <recommendedName>
        <fullName evidence="1">Dynein heavy chain C-terminal domain-containing protein</fullName>
    </recommendedName>
</protein>
<evidence type="ECO:0000259" key="1">
    <source>
        <dbReference type="Pfam" id="PF18199"/>
    </source>
</evidence>
<dbReference type="Gene3D" id="1.20.1270.280">
    <property type="match status" value="1"/>
</dbReference>
<dbReference type="GO" id="GO:0007018">
    <property type="term" value="P:microtubule-based movement"/>
    <property type="evidence" value="ECO:0007669"/>
    <property type="project" value="InterPro"/>
</dbReference>
<accession>A0A0B6Z1H5</accession>
<sequence>KTGYNEAIEFIKSLPVAQHPEIFGMHENVEISRELQEVQLLFDCILLTQGGQSGSGGSTDEALADIATDILSKLPKDYDIEAAVVKYPVVYAESMNTVLVQEMERFNKLLAVIRSSLQNIQKAIKGLVVMSAELEALASNLLIGRQPAMWTKHSYPSLKPLGSYINDFLDRLKFLQMWYDNGKPEDFWVSGFYFTQAFLTGVMQNFARKYTIPIDTLAFDFEVLVYDRMEKAPSDGAYIYGLFLDGACWDKKQGCLEEQTPKVLNEPVPIVWLVPKRMDEIDETKQRYKCPVYKTSERKGVLSTTGHSTNFVLAINLPTMKPVQHWIKRGCACLCQKDD</sequence>
<organism evidence="2">
    <name type="scientific">Arion vulgaris</name>
    <dbReference type="NCBI Taxonomy" id="1028688"/>
    <lineage>
        <taxon>Eukaryota</taxon>
        <taxon>Metazoa</taxon>
        <taxon>Spiralia</taxon>
        <taxon>Lophotrochozoa</taxon>
        <taxon>Mollusca</taxon>
        <taxon>Gastropoda</taxon>
        <taxon>Heterobranchia</taxon>
        <taxon>Euthyneura</taxon>
        <taxon>Panpulmonata</taxon>
        <taxon>Eupulmonata</taxon>
        <taxon>Stylommatophora</taxon>
        <taxon>Helicina</taxon>
        <taxon>Arionoidea</taxon>
        <taxon>Arionidae</taxon>
        <taxon>Arion</taxon>
    </lineage>
</organism>
<dbReference type="GO" id="GO:0051959">
    <property type="term" value="F:dynein light intermediate chain binding"/>
    <property type="evidence" value="ECO:0007669"/>
    <property type="project" value="InterPro"/>
</dbReference>
<dbReference type="InterPro" id="IPR026983">
    <property type="entry name" value="DHC"/>
</dbReference>
<feature type="non-terminal residue" evidence="2">
    <location>
        <position position="1"/>
    </location>
</feature>
<dbReference type="FunFam" id="1.20.1270.280:FF:000001">
    <property type="entry name" value="dynein heavy chain 7, axonemal"/>
    <property type="match status" value="1"/>
</dbReference>